<accession>A0ABU1QUY3</accession>
<evidence type="ECO:0008006" key="5">
    <source>
        <dbReference type="Google" id="ProtNLM"/>
    </source>
</evidence>
<feature type="transmembrane region" description="Helical" evidence="1">
    <location>
        <begin position="31"/>
        <end position="51"/>
    </location>
</feature>
<comment type="caution">
    <text evidence="3">The sequence shown here is derived from an EMBL/GenBank/DDBJ whole genome shotgun (WGS) entry which is preliminary data.</text>
</comment>
<evidence type="ECO:0000256" key="1">
    <source>
        <dbReference type="SAM" id="Phobius"/>
    </source>
</evidence>
<feature type="transmembrane region" description="Helical" evidence="1">
    <location>
        <begin position="114"/>
        <end position="134"/>
    </location>
</feature>
<keyword evidence="4" id="KW-1185">Reference proteome</keyword>
<feature type="chain" id="PRO_5045920343" description="DUF2178 domain-containing protein" evidence="2">
    <location>
        <begin position="22"/>
        <end position="140"/>
    </location>
</feature>
<protein>
    <recommendedName>
        <fullName evidence="5">DUF2178 domain-containing protein</fullName>
    </recommendedName>
</protein>
<feature type="signal peptide" evidence="2">
    <location>
        <begin position="1"/>
        <end position="21"/>
    </location>
</feature>
<dbReference type="Proteomes" id="UP001264980">
    <property type="component" value="Unassembled WGS sequence"/>
</dbReference>
<keyword evidence="1" id="KW-1133">Transmembrane helix</keyword>
<reference evidence="3 4" key="1">
    <citation type="submission" date="2023-07" db="EMBL/GenBank/DDBJ databases">
        <title>Sorghum-associated microbial communities from plants grown in Nebraska, USA.</title>
        <authorList>
            <person name="Schachtman D."/>
        </authorList>
    </citation>
    <scope>NUCLEOTIDE SEQUENCE [LARGE SCALE GENOMIC DNA]</scope>
    <source>
        <strain evidence="3 4">BE57</strain>
    </source>
</reference>
<keyword evidence="1" id="KW-0472">Membrane</keyword>
<name>A0ABU1QUY3_9BACT</name>
<sequence length="140" mass="15394">MKKILSVIPLASLLTPASAQAITNTYVDRDQVALGVTVLLVVLILAFLLELTRRYFQYRLREKVLESGAGEELATLLLQPDRQQNLQTCVKWLAIFVGIAVGSTIIALTDLVPWAALAVLSFCLSGSFAGYYFFLRKSGN</sequence>
<dbReference type="RefSeq" id="WP_309982159.1">
    <property type="nucleotide sequence ID" value="NZ_JAVDTI010000002.1"/>
</dbReference>
<proteinExistence type="predicted"/>
<evidence type="ECO:0000313" key="4">
    <source>
        <dbReference type="Proteomes" id="UP001264980"/>
    </source>
</evidence>
<evidence type="ECO:0000313" key="3">
    <source>
        <dbReference type="EMBL" id="MDR6804893.1"/>
    </source>
</evidence>
<feature type="transmembrane region" description="Helical" evidence="1">
    <location>
        <begin position="89"/>
        <end position="108"/>
    </location>
</feature>
<keyword evidence="1" id="KW-0812">Transmembrane</keyword>
<gene>
    <name evidence="3" type="ORF">J2W84_001939</name>
</gene>
<evidence type="ECO:0000256" key="2">
    <source>
        <dbReference type="SAM" id="SignalP"/>
    </source>
</evidence>
<keyword evidence="2" id="KW-0732">Signal</keyword>
<dbReference type="EMBL" id="JAVDTI010000002">
    <property type="protein sequence ID" value="MDR6804893.1"/>
    <property type="molecule type" value="Genomic_DNA"/>
</dbReference>
<organism evidence="3 4">
    <name type="scientific">Dyadobacter fermentans</name>
    <dbReference type="NCBI Taxonomy" id="94254"/>
    <lineage>
        <taxon>Bacteria</taxon>
        <taxon>Pseudomonadati</taxon>
        <taxon>Bacteroidota</taxon>
        <taxon>Cytophagia</taxon>
        <taxon>Cytophagales</taxon>
        <taxon>Spirosomataceae</taxon>
        <taxon>Dyadobacter</taxon>
    </lineage>
</organism>